<dbReference type="PROSITE" id="PS50064">
    <property type="entry name" value="ZF_PARP_2"/>
    <property type="match status" value="2"/>
</dbReference>
<comment type="catalytic activity">
    <reaction evidence="17 18">
        <text>NAD(+) + (ADP-D-ribosyl)n-acceptor = nicotinamide + (ADP-D-ribosyl)n+1-acceptor + H(+).</text>
        <dbReference type="EC" id="2.4.2.30"/>
    </reaction>
</comment>
<comment type="function">
    <text evidence="16">Involved in the base excision repair (BER) pathway, by catalyzing the poly(ADP-ribosyl)ation of a limited number of acceptor proteins involved in chromatin architecture and in DNA metabolism. This modification follows DNA damages and appears as an obligatory step in a detection/signaling pathway leading to the reparation of DNA strand breaks.</text>
</comment>
<dbReference type="Gene3D" id="3.90.228.10">
    <property type="match status" value="1"/>
</dbReference>
<dbReference type="Gene3D" id="3.30.1740.10">
    <property type="entry name" value="Zinc finger, PARP-type"/>
    <property type="match status" value="2"/>
</dbReference>
<dbReference type="PROSITE" id="PS00347">
    <property type="entry name" value="ZF_PARP_1"/>
    <property type="match status" value="1"/>
</dbReference>
<evidence type="ECO:0000256" key="17">
    <source>
        <dbReference type="ARBA" id="ARBA00033987"/>
    </source>
</evidence>
<keyword evidence="7 18" id="KW-0479">Metal-binding</keyword>
<evidence type="ECO:0000256" key="13">
    <source>
        <dbReference type="ARBA" id="ARBA00023125"/>
    </source>
</evidence>
<dbReference type="Pfam" id="PF00645">
    <property type="entry name" value="zf-PARP"/>
    <property type="match status" value="2"/>
</dbReference>
<dbReference type="CDD" id="cd01437">
    <property type="entry name" value="parp_like"/>
    <property type="match status" value="1"/>
</dbReference>
<evidence type="ECO:0000256" key="19">
    <source>
        <dbReference type="RuleBase" id="RU362114"/>
    </source>
</evidence>
<dbReference type="PANTHER" id="PTHR10459:SF80">
    <property type="entry name" value="POLY [ADP-RIBOSE] POLYMERASE 1"/>
    <property type="match status" value="1"/>
</dbReference>
<feature type="domain" description="WGR" evidence="25">
    <location>
        <begin position="532"/>
        <end position="633"/>
    </location>
</feature>
<comment type="catalytic activity">
    <reaction evidence="2 18">
        <text>L-glutamyl-[protein] + NAD(+) = 5-O-(ADP-D-ribosyl)-L-glutamyl-[protein] + nicotinamide</text>
        <dbReference type="Rhea" id="RHEA:58224"/>
        <dbReference type="Rhea" id="RHEA-COMP:10208"/>
        <dbReference type="Rhea" id="RHEA-COMP:15089"/>
        <dbReference type="ChEBI" id="CHEBI:17154"/>
        <dbReference type="ChEBI" id="CHEBI:29973"/>
        <dbReference type="ChEBI" id="CHEBI:57540"/>
        <dbReference type="ChEBI" id="CHEBI:142540"/>
    </reaction>
</comment>
<feature type="compositionally biased region" description="Basic and acidic residues" evidence="20">
    <location>
        <begin position="254"/>
        <end position="268"/>
    </location>
</feature>
<dbReference type="SUPFAM" id="SSF142921">
    <property type="entry name" value="WGR domain-like"/>
    <property type="match status" value="1"/>
</dbReference>
<dbReference type="SUPFAM" id="SSF56399">
    <property type="entry name" value="ADP-ribosylation"/>
    <property type="match status" value="1"/>
</dbReference>
<keyword evidence="12 18" id="KW-0520">NAD</keyword>
<evidence type="ECO:0000256" key="11">
    <source>
        <dbReference type="ARBA" id="ARBA00022833"/>
    </source>
</evidence>
<evidence type="ECO:0000256" key="10">
    <source>
        <dbReference type="ARBA" id="ARBA00022771"/>
    </source>
</evidence>
<dbReference type="InterPro" id="IPR004102">
    <property type="entry name" value="Poly(ADP-ribose)pol_reg_dom"/>
</dbReference>
<evidence type="ECO:0000256" key="9">
    <source>
        <dbReference type="ARBA" id="ARBA00022765"/>
    </source>
</evidence>
<dbReference type="PROSITE" id="PS51059">
    <property type="entry name" value="PARP_CATALYTIC"/>
    <property type="match status" value="1"/>
</dbReference>
<evidence type="ECO:0000256" key="3">
    <source>
        <dbReference type="ARBA" id="ARBA00004123"/>
    </source>
</evidence>
<dbReference type="Gene3D" id="2.20.25.630">
    <property type="match status" value="1"/>
</dbReference>
<dbReference type="SUPFAM" id="SSF52113">
    <property type="entry name" value="BRCT domain"/>
    <property type="match status" value="1"/>
</dbReference>
<name>A0ABP1B9K5_9BRYO</name>
<evidence type="ECO:0000256" key="1">
    <source>
        <dbReference type="ARBA" id="ARBA00000438"/>
    </source>
</evidence>
<dbReference type="InterPro" id="IPR050800">
    <property type="entry name" value="ARTD/PARP"/>
</dbReference>
<dbReference type="PIRSF" id="PIRSF000489">
    <property type="entry name" value="NAD_ADPRT"/>
    <property type="match status" value="1"/>
</dbReference>
<keyword evidence="5 18" id="KW-0808">Transferase</keyword>
<feature type="domain" description="PARP-type" evidence="21">
    <location>
        <begin position="8"/>
        <end position="91"/>
    </location>
</feature>
<gene>
    <name evidence="26" type="ORF">CSSPJE1EN2_LOCUS14544</name>
</gene>
<dbReference type="Gene3D" id="1.10.20.130">
    <property type="match status" value="1"/>
</dbReference>
<evidence type="ECO:0000313" key="27">
    <source>
        <dbReference type="Proteomes" id="UP001497522"/>
    </source>
</evidence>
<dbReference type="InterPro" id="IPR036957">
    <property type="entry name" value="Znf_PARP_sf"/>
</dbReference>
<sequence length="1008" mass="113569">MATAPKPWKAEYAKSSRASCRACSSPISKDTFRLARMRPATQFDGFMALWHHASCIFKKKRQIQTLADVEGADTLRWEDQQKLSAYIEGQKYFQIYEDGGDGEFAIENAKSSRSACKSCGEKITKGEVRISTMVASDNARFRGKVPAWRHAKCFLTMGVWTSTLATMPGWDSLSAEDQTIVKGLLKPSSKNSIPASQGSKRKEAPKESPVQDSQTKPARPSKAADKVTNNGAEDKPKKRQKKEDGEAKVNSAAIDKKPIDKKQAKGKEVVPASREAIELDKKLEKQSKDMWELKDNLHQHVSTAELREMLIANNQDASGSEYDLRDRCVDGMMFGALDMCPLCKSPMEYQGGSYRCRGFLSAWSKCSFSTKTPQRAASKWQIPKNSDNEYLLQWFKRQSNKKGERLLAPTSTAAPEKSDQDQNSGFFSGCEFITYGRLSLSQVSPIFHVCVAAATCVVTTASSLENEKVRQDIQFAKSLPIVREQYLHDCLEQGKKLPMKGYELELGFKQEVVKVKVKGRGAVHEDSGLQETGHVLEDGKTIYTVTLNRSELSTGINSFYVLQIIEEDKTKSVHYVYRKWGRVGTSRIGGDKLEKLEKAAAIKEFKRLFREKTGNDWESWEKQENFEKQPGKFYPVEIDYGVKENPTKDLVLTGSKSKLHPRVINLMRMLFDIETYKAAMMEFEINMSEMPLGKLSKRHIEKGYQVLTEIQNIMAKDELSAVKDGLLVDASNRFFTLIPTVHPSVISDDTILKSKIGMLEALQDIEIASKFLGGSKGEEEDDEDPLDTQYKKLQCHISPLAHDSADFELVEKYLKRTHAPTHTEWALELEDVYAVEREGEYGAYVPFKETLENRTLLWHGSRTTNYVGILSQGLRIAPPEAPVTGYMFGKGLYFADLVSKSAQYCYTTKTSPTGLLLLSEVALGDIHELKSAKYMEKPVRGSHSTKGLGKMKPLESEYEKWDDNVTVPCGSPVPSNVRSDLMYNEYIVYNTAQVRLRFLLKVSFKHKR</sequence>
<evidence type="ECO:0000256" key="14">
    <source>
        <dbReference type="ARBA" id="ARBA00023242"/>
    </source>
</evidence>
<evidence type="ECO:0000256" key="6">
    <source>
        <dbReference type="ARBA" id="ARBA00022695"/>
    </source>
</evidence>
<keyword evidence="10" id="KW-0863">Zinc-finger</keyword>
<dbReference type="Pfam" id="PF05406">
    <property type="entry name" value="WGR"/>
    <property type="match status" value="1"/>
</dbReference>
<evidence type="ECO:0000256" key="7">
    <source>
        <dbReference type="ARBA" id="ARBA00022723"/>
    </source>
</evidence>
<evidence type="ECO:0000256" key="5">
    <source>
        <dbReference type="ARBA" id="ARBA00022679"/>
    </source>
</evidence>
<dbReference type="InterPro" id="IPR008288">
    <property type="entry name" value="PARP"/>
</dbReference>
<dbReference type="PROSITE" id="PS52007">
    <property type="entry name" value="PADR1"/>
    <property type="match status" value="1"/>
</dbReference>
<evidence type="ECO:0000256" key="4">
    <source>
        <dbReference type="ARBA" id="ARBA00022676"/>
    </source>
</evidence>
<dbReference type="InterPro" id="IPR036930">
    <property type="entry name" value="WGR_dom_sf"/>
</dbReference>
<reference evidence="26 27" key="1">
    <citation type="submission" date="2024-03" db="EMBL/GenBank/DDBJ databases">
        <authorList>
            <consortium name="ELIXIR-Norway"/>
            <consortium name="Elixir Norway"/>
        </authorList>
    </citation>
    <scope>NUCLEOTIDE SEQUENCE [LARGE SCALE GENOMIC DNA]</scope>
</reference>
<dbReference type="Gene3D" id="3.40.50.10190">
    <property type="entry name" value="BRCT domain"/>
    <property type="match status" value="1"/>
</dbReference>
<dbReference type="InterPro" id="IPR012317">
    <property type="entry name" value="Poly(ADP-ribose)pol_cat_dom"/>
</dbReference>
<dbReference type="InterPro" id="IPR049296">
    <property type="entry name" value="PARP1-like_PADR1_N"/>
</dbReference>
<keyword evidence="4 18" id="KW-0328">Glycosyltransferase</keyword>
<dbReference type="SMART" id="SM01335">
    <property type="entry name" value="PADR1"/>
    <property type="match status" value="1"/>
</dbReference>
<comment type="similarity">
    <text evidence="15">Belongs to the ARTD/PARP family.</text>
</comment>
<dbReference type="SMART" id="SM00773">
    <property type="entry name" value="WGR"/>
    <property type="match status" value="1"/>
</dbReference>
<feature type="domain" description="PARP-type" evidence="21">
    <location>
        <begin position="104"/>
        <end position="189"/>
    </location>
</feature>
<dbReference type="PROSITE" id="PS50172">
    <property type="entry name" value="BRCT"/>
    <property type="match status" value="1"/>
</dbReference>
<evidence type="ECO:0000259" key="22">
    <source>
        <dbReference type="PROSITE" id="PS50172"/>
    </source>
</evidence>
<comment type="catalytic activity">
    <reaction evidence="1 18">
        <text>L-aspartyl-[protein] + NAD(+) = 4-O-(ADP-D-ribosyl)-L-aspartyl-[protein] + nicotinamide</text>
        <dbReference type="Rhea" id="RHEA:54424"/>
        <dbReference type="Rhea" id="RHEA-COMP:9867"/>
        <dbReference type="Rhea" id="RHEA-COMP:13832"/>
        <dbReference type="ChEBI" id="CHEBI:17154"/>
        <dbReference type="ChEBI" id="CHEBI:29961"/>
        <dbReference type="ChEBI" id="CHEBI:57540"/>
        <dbReference type="ChEBI" id="CHEBI:138102"/>
    </reaction>
</comment>
<feature type="region of interest" description="Disordered" evidence="20">
    <location>
        <begin position="184"/>
        <end position="268"/>
    </location>
</feature>
<evidence type="ECO:0000256" key="8">
    <source>
        <dbReference type="ARBA" id="ARBA00022737"/>
    </source>
</evidence>
<dbReference type="InterPro" id="IPR008893">
    <property type="entry name" value="WGR_domain"/>
</dbReference>
<dbReference type="InterPro" id="IPR036420">
    <property type="entry name" value="BRCT_dom_sf"/>
</dbReference>
<dbReference type="Gene3D" id="1.20.142.10">
    <property type="entry name" value="Poly(ADP-ribose) polymerase, regulatory domain"/>
    <property type="match status" value="1"/>
</dbReference>
<evidence type="ECO:0000259" key="24">
    <source>
        <dbReference type="PROSITE" id="PS51060"/>
    </source>
</evidence>
<keyword evidence="9" id="KW-0013">ADP-ribosylation</keyword>
<dbReference type="SUPFAM" id="SSF57716">
    <property type="entry name" value="Glucocorticoid receptor-like (DNA-binding domain)"/>
    <property type="match status" value="2"/>
</dbReference>
<comment type="subcellular location">
    <subcellularLocation>
        <location evidence="3 18">Nucleus</location>
    </subcellularLocation>
</comment>
<protein>
    <recommendedName>
        <fullName evidence="18 19">Poly [ADP-ribose] polymerase</fullName>
        <ecNumber evidence="18">2.4.2.30</ecNumber>
    </recommendedName>
</protein>
<dbReference type="SMART" id="SM01336">
    <property type="entry name" value="zf-PARP"/>
    <property type="match status" value="2"/>
</dbReference>
<dbReference type="InterPro" id="IPR038650">
    <property type="entry name" value="PADR1_C_dom_sf"/>
</dbReference>
<keyword evidence="27" id="KW-1185">Reference proteome</keyword>
<evidence type="ECO:0000259" key="25">
    <source>
        <dbReference type="PROSITE" id="PS51977"/>
    </source>
</evidence>
<evidence type="ECO:0000256" key="16">
    <source>
        <dbReference type="ARBA" id="ARBA00024945"/>
    </source>
</evidence>
<dbReference type="Pfam" id="PF02877">
    <property type="entry name" value="PARP_reg"/>
    <property type="match status" value="1"/>
</dbReference>
<evidence type="ECO:0000256" key="18">
    <source>
        <dbReference type="PIRNR" id="PIRNR000489"/>
    </source>
</evidence>
<dbReference type="CDD" id="cd08001">
    <property type="entry name" value="WGR_PARP1_like"/>
    <property type="match status" value="1"/>
</dbReference>
<proteinExistence type="inferred from homology"/>
<keyword evidence="14 18" id="KW-0539">Nucleus</keyword>
<accession>A0ABP1B9K5</accession>
<dbReference type="Pfam" id="PF00644">
    <property type="entry name" value="PARP"/>
    <property type="match status" value="1"/>
</dbReference>
<feature type="compositionally biased region" description="Polar residues" evidence="20">
    <location>
        <begin position="188"/>
        <end position="198"/>
    </location>
</feature>
<keyword evidence="13 18" id="KW-0238">DNA-binding</keyword>
<dbReference type="Pfam" id="PF21728">
    <property type="entry name" value="PADR1_N"/>
    <property type="match status" value="1"/>
</dbReference>
<dbReference type="PROSITE" id="PS51060">
    <property type="entry name" value="PARP_ALPHA_HD"/>
    <property type="match status" value="1"/>
</dbReference>
<dbReference type="EC" id="2.4.2.30" evidence="18"/>
<dbReference type="InterPro" id="IPR012982">
    <property type="entry name" value="PARP1-like_PADR1_Zn_ribbon"/>
</dbReference>
<keyword evidence="11 18" id="KW-0862">Zinc</keyword>
<dbReference type="InterPro" id="IPR001510">
    <property type="entry name" value="Znf_PARP"/>
</dbReference>
<evidence type="ECO:0000259" key="21">
    <source>
        <dbReference type="PROSITE" id="PS50064"/>
    </source>
</evidence>
<evidence type="ECO:0000256" key="2">
    <source>
        <dbReference type="ARBA" id="ARBA00000459"/>
    </source>
</evidence>
<keyword evidence="6" id="KW-0548">Nucleotidyltransferase</keyword>
<dbReference type="Pfam" id="PF08063">
    <property type="entry name" value="Zn_ribbon_PADR1"/>
    <property type="match status" value="1"/>
</dbReference>
<dbReference type="Proteomes" id="UP001497522">
    <property type="component" value="Chromosome 2"/>
</dbReference>
<dbReference type="SUPFAM" id="SSF47587">
    <property type="entry name" value="Domain of poly(ADP-ribose) polymerase"/>
    <property type="match status" value="1"/>
</dbReference>
<keyword evidence="8" id="KW-0677">Repeat</keyword>
<dbReference type="EMBL" id="OZ023703">
    <property type="protein sequence ID" value="CAK9871947.1"/>
    <property type="molecule type" value="Genomic_DNA"/>
</dbReference>
<dbReference type="InterPro" id="IPR036616">
    <property type="entry name" value="Poly(ADP-ribose)pol_reg_dom_sf"/>
</dbReference>
<evidence type="ECO:0000256" key="15">
    <source>
        <dbReference type="ARBA" id="ARBA00024347"/>
    </source>
</evidence>
<feature type="domain" description="PARP alpha-helical" evidence="24">
    <location>
        <begin position="656"/>
        <end position="773"/>
    </location>
</feature>
<feature type="compositionally biased region" description="Basic and acidic residues" evidence="20">
    <location>
        <begin position="232"/>
        <end position="247"/>
    </location>
</feature>
<feature type="domain" description="BRCT" evidence="22">
    <location>
        <begin position="454"/>
        <end position="504"/>
    </location>
</feature>
<dbReference type="InterPro" id="IPR001357">
    <property type="entry name" value="BRCT_dom"/>
</dbReference>
<evidence type="ECO:0000256" key="20">
    <source>
        <dbReference type="SAM" id="MobiDB-lite"/>
    </source>
</evidence>
<organism evidence="26 27">
    <name type="scientific">Sphagnum jensenii</name>
    <dbReference type="NCBI Taxonomy" id="128206"/>
    <lineage>
        <taxon>Eukaryota</taxon>
        <taxon>Viridiplantae</taxon>
        <taxon>Streptophyta</taxon>
        <taxon>Embryophyta</taxon>
        <taxon>Bryophyta</taxon>
        <taxon>Sphagnophytina</taxon>
        <taxon>Sphagnopsida</taxon>
        <taxon>Sphagnales</taxon>
        <taxon>Sphagnaceae</taxon>
        <taxon>Sphagnum</taxon>
    </lineage>
</organism>
<dbReference type="PANTHER" id="PTHR10459">
    <property type="entry name" value="DNA LIGASE"/>
    <property type="match status" value="1"/>
</dbReference>
<evidence type="ECO:0000313" key="26">
    <source>
        <dbReference type="EMBL" id="CAK9871947.1"/>
    </source>
</evidence>
<evidence type="ECO:0000259" key="23">
    <source>
        <dbReference type="PROSITE" id="PS51059"/>
    </source>
</evidence>
<dbReference type="PROSITE" id="PS51977">
    <property type="entry name" value="WGR"/>
    <property type="match status" value="1"/>
</dbReference>
<evidence type="ECO:0000256" key="12">
    <source>
        <dbReference type="ARBA" id="ARBA00023027"/>
    </source>
</evidence>
<feature type="domain" description="PARP catalytic" evidence="23">
    <location>
        <begin position="784"/>
        <end position="1008"/>
    </location>
</feature>